<dbReference type="Proteomes" id="UP001202328">
    <property type="component" value="Unassembled WGS sequence"/>
</dbReference>
<evidence type="ECO:0000313" key="1">
    <source>
        <dbReference type="EMBL" id="KAI3959464.1"/>
    </source>
</evidence>
<protein>
    <submittedName>
        <fullName evidence="1">Uncharacterized protein</fullName>
    </submittedName>
</protein>
<dbReference type="EMBL" id="JAJJMB010001069">
    <property type="protein sequence ID" value="KAI3959464.1"/>
    <property type="molecule type" value="Genomic_DNA"/>
</dbReference>
<sequence>MYILAALGEAKSMKVYFSRVRTNAWGSLSELKNLRVKVTPSNSEYKITGPSEFPCRQHMFTYLFIGRNSTYVFSMVNVPFRNILGKLIMWGFANLSSYVVLLYQLKVGNGEDFCPRNGRLNFNDKVPNGLDTAILAIDEPFDVFEENLQHRRSPANDNMSRTKNPL</sequence>
<proteinExistence type="predicted"/>
<name>A0AAD4TGB5_9MAGN</name>
<dbReference type="AlphaFoldDB" id="A0AAD4TGB5"/>
<comment type="caution">
    <text evidence="1">The sequence shown here is derived from an EMBL/GenBank/DDBJ whole genome shotgun (WGS) entry which is preliminary data.</text>
</comment>
<reference evidence="1" key="1">
    <citation type="submission" date="2022-04" db="EMBL/GenBank/DDBJ databases">
        <title>A functionally conserved STORR gene fusion in Papaver species that diverged 16.8 million years ago.</title>
        <authorList>
            <person name="Catania T."/>
        </authorList>
    </citation>
    <scope>NUCLEOTIDE SEQUENCE</scope>
    <source>
        <strain evidence="1">S-188037</strain>
    </source>
</reference>
<gene>
    <name evidence="1" type="ORF">MKW98_019054</name>
</gene>
<evidence type="ECO:0000313" key="2">
    <source>
        <dbReference type="Proteomes" id="UP001202328"/>
    </source>
</evidence>
<organism evidence="1 2">
    <name type="scientific">Papaver atlanticum</name>
    <dbReference type="NCBI Taxonomy" id="357466"/>
    <lineage>
        <taxon>Eukaryota</taxon>
        <taxon>Viridiplantae</taxon>
        <taxon>Streptophyta</taxon>
        <taxon>Embryophyta</taxon>
        <taxon>Tracheophyta</taxon>
        <taxon>Spermatophyta</taxon>
        <taxon>Magnoliopsida</taxon>
        <taxon>Ranunculales</taxon>
        <taxon>Papaveraceae</taxon>
        <taxon>Papaveroideae</taxon>
        <taxon>Papaver</taxon>
    </lineage>
</organism>
<accession>A0AAD4TGB5</accession>
<keyword evidence="2" id="KW-1185">Reference proteome</keyword>